<organism evidence="2 3">
    <name type="scientific">Gilvimarinus xylanilyticus</name>
    <dbReference type="NCBI Taxonomy" id="2944139"/>
    <lineage>
        <taxon>Bacteria</taxon>
        <taxon>Pseudomonadati</taxon>
        <taxon>Pseudomonadota</taxon>
        <taxon>Gammaproteobacteria</taxon>
        <taxon>Cellvibrionales</taxon>
        <taxon>Cellvibrionaceae</taxon>
        <taxon>Gilvimarinus</taxon>
    </lineage>
</organism>
<keyword evidence="3" id="KW-1185">Reference proteome</keyword>
<evidence type="ECO:0000313" key="3">
    <source>
        <dbReference type="Proteomes" id="UP001139319"/>
    </source>
</evidence>
<comment type="caution">
    <text evidence="2">The sequence shown here is derived from an EMBL/GenBank/DDBJ whole genome shotgun (WGS) entry which is preliminary data.</text>
</comment>
<reference evidence="2" key="2">
    <citation type="submission" date="2023-01" db="EMBL/GenBank/DDBJ databases">
        <title>Gilvimarinus xylanilyticus HB14 isolated from Caulerpa lentillifera aquaculture base in Hainan, China.</title>
        <authorList>
            <person name="Zhang Y.-J."/>
        </authorList>
    </citation>
    <scope>NUCLEOTIDE SEQUENCE</scope>
    <source>
        <strain evidence="2">HB14</strain>
    </source>
</reference>
<keyword evidence="1" id="KW-0732">Signal</keyword>
<accession>A0A9X2KUI4</accession>
<evidence type="ECO:0000256" key="1">
    <source>
        <dbReference type="SAM" id="SignalP"/>
    </source>
</evidence>
<name>A0A9X2KUI4_9GAMM</name>
<gene>
    <name evidence="2" type="ORF">M6D89_11190</name>
</gene>
<dbReference type="Proteomes" id="UP001139319">
    <property type="component" value="Unassembled WGS sequence"/>
</dbReference>
<proteinExistence type="predicted"/>
<dbReference type="RefSeq" id="WP_253968159.1">
    <property type="nucleotide sequence ID" value="NZ_JAMFTH010000003.1"/>
</dbReference>
<evidence type="ECO:0000313" key="2">
    <source>
        <dbReference type="EMBL" id="MCP8899863.1"/>
    </source>
</evidence>
<sequence length="169" mass="18903">MKWTTPLLSAVFALVFISTPATADEPLTMELIQRISATSTELGPIENGMDEFSDLEAFADYDDPADIMLLSNTKQDQLFEAGLKEQGLYDKAEAILDNQSWDSYGDYMRNKMRIGLLVIHKLKGNALPAAGNEKTAMLLKQMPPSKADIDFVDKNWEKIIPELQAMNRS</sequence>
<protein>
    <submittedName>
        <fullName evidence="2">Uncharacterized protein</fullName>
    </submittedName>
</protein>
<reference evidence="2" key="1">
    <citation type="submission" date="2022-05" db="EMBL/GenBank/DDBJ databases">
        <authorList>
            <person name="Sun H.-N."/>
        </authorList>
    </citation>
    <scope>NUCLEOTIDE SEQUENCE</scope>
    <source>
        <strain evidence="2">HB14</strain>
    </source>
</reference>
<feature type="chain" id="PRO_5040783294" evidence="1">
    <location>
        <begin position="24"/>
        <end position="169"/>
    </location>
</feature>
<dbReference type="AlphaFoldDB" id="A0A9X2KUI4"/>
<feature type="signal peptide" evidence="1">
    <location>
        <begin position="1"/>
        <end position="23"/>
    </location>
</feature>
<dbReference type="EMBL" id="JAMFTH010000003">
    <property type="protein sequence ID" value="MCP8899863.1"/>
    <property type="molecule type" value="Genomic_DNA"/>
</dbReference>